<dbReference type="EMBL" id="FO082843">
    <property type="protein sequence ID" value="CCF64980.1"/>
    <property type="molecule type" value="Genomic_DNA"/>
</dbReference>
<evidence type="ECO:0000256" key="9">
    <source>
        <dbReference type="PIRSR" id="PIRSR000077-1"/>
    </source>
</evidence>
<dbReference type="RefSeq" id="WP_014352432.1">
    <property type="nucleotide sequence ID" value="NC_016887.1"/>
</dbReference>
<dbReference type="KEGG" id="ncy:NOCYR_4221"/>
<dbReference type="InterPro" id="IPR013766">
    <property type="entry name" value="Thioredoxin_domain"/>
</dbReference>
<feature type="site" description="Deprotonates C-terminal active site Cys" evidence="9">
    <location>
        <position position="29"/>
    </location>
</feature>
<comment type="similarity">
    <text evidence="2 8">Belongs to the thioredoxin family.</text>
</comment>
<evidence type="ECO:0000256" key="7">
    <source>
        <dbReference type="NCBIfam" id="TIGR01068"/>
    </source>
</evidence>
<evidence type="ECO:0000256" key="8">
    <source>
        <dbReference type="PIRNR" id="PIRNR000077"/>
    </source>
</evidence>
<gene>
    <name evidence="12" type="primary">trxA</name>
    <name evidence="12" type="ordered locus">NOCYR_4221</name>
</gene>
<dbReference type="SUPFAM" id="SSF52833">
    <property type="entry name" value="Thioredoxin-like"/>
    <property type="match status" value="1"/>
</dbReference>
<feature type="active site" description="Nucleophile" evidence="9">
    <location>
        <position position="38"/>
    </location>
</feature>
<evidence type="ECO:0000256" key="2">
    <source>
        <dbReference type="ARBA" id="ARBA00008987"/>
    </source>
</evidence>
<dbReference type="PANTHER" id="PTHR45663:SF11">
    <property type="entry name" value="GEO12009P1"/>
    <property type="match status" value="1"/>
</dbReference>
<dbReference type="HOGENOM" id="CLU_090389_10_2_11"/>
<feature type="active site" description="Nucleophile" evidence="9">
    <location>
        <position position="35"/>
    </location>
</feature>
<dbReference type="STRING" id="1127134.NOCYR_4221"/>
<sequence length="109" mass="11763">MTHGNAVTTVTDATFANEVLRSELPVLVDFTSDHCGPCRMITPVLAEVAAQNPQLKVVTLDVDANPQVSAAYGVLAMPTLMVFRDGEQAKRLVGARSKRRLLDELADVI</sequence>
<feature type="disulfide bond" description="Redox-active" evidence="10">
    <location>
        <begin position="35"/>
        <end position="38"/>
    </location>
</feature>
<dbReference type="Gene3D" id="3.40.30.10">
    <property type="entry name" value="Glutaredoxin"/>
    <property type="match status" value="1"/>
</dbReference>
<dbReference type="CDD" id="cd02947">
    <property type="entry name" value="TRX_family"/>
    <property type="match status" value="1"/>
</dbReference>
<keyword evidence="5 10" id="KW-1015">Disulfide bond</keyword>
<feature type="domain" description="Thioredoxin" evidence="11">
    <location>
        <begin position="1"/>
        <end position="109"/>
    </location>
</feature>
<evidence type="ECO:0000256" key="5">
    <source>
        <dbReference type="ARBA" id="ARBA00023157"/>
    </source>
</evidence>
<proteinExistence type="inferred from homology"/>
<evidence type="ECO:0000313" key="13">
    <source>
        <dbReference type="Proteomes" id="UP000008190"/>
    </source>
</evidence>
<keyword evidence="3" id="KW-0813">Transport</keyword>
<evidence type="ECO:0000256" key="4">
    <source>
        <dbReference type="ARBA" id="ARBA00022982"/>
    </source>
</evidence>
<evidence type="ECO:0000256" key="6">
    <source>
        <dbReference type="ARBA" id="ARBA00023284"/>
    </source>
</evidence>
<organism evidence="12 13">
    <name type="scientific">Nocardia cyriacigeorgica (strain GUH-2)</name>
    <dbReference type="NCBI Taxonomy" id="1127134"/>
    <lineage>
        <taxon>Bacteria</taxon>
        <taxon>Bacillati</taxon>
        <taxon>Actinomycetota</taxon>
        <taxon>Actinomycetes</taxon>
        <taxon>Mycobacteriales</taxon>
        <taxon>Nocardiaceae</taxon>
        <taxon>Nocardia</taxon>
    </lineage>
</organism>
<dbReference type="InterPro" id="IPR005746">
    <property type="entry name" value="Thioredoxin"/>
</dbReference>
<accession>H6RAG8</accession>
<dbReference type="eggNOG" id="COG3118">
    <property type="taxonomic scope" value="Bacteria"/>
</dbReference>
<evidence type="ECO:0000256" key="3">
    <source>
        <dbReference type="ARBA" id="ARBA00022448"/>
    </source>
</evidence>
<protein>
    <recommendedName>
        <fullName evidence="7 8">Thioredoxin</fullName>
    </recommendedName>
</protein>
<dbReference type="Proteomes" id="UP000008190">
    <property type="component" value="Chromosome"/>
</dbReference>
<dbReference type="GO" id="GO:0045454">
    <property type="term" value="P:cell redox homeostasis"/>
    <property type="evidence" value="ECO:0007669"/>
    <property type="project" value="TreeGrafter"/>
</dbReference>
<dbReference type="Pfam" id="PF00085">
    <property type="entry name" value="Thioredoxin"/>
    <property type="match status" value="1"/>
</dbReference>
<keyword evidence="6 10" id="KW-0676">Redox-active center</keyword>
<dbReference type="FunFam" id="3.40.30.10:FF:000001">
    <property type="entry name" value="Thioredoxin"/>
    <property type="match status" value="1"/>
</dbReference>
<reference evidence="12 13" key="1">
    <citation type="journal article" date="2012" name="J. Bacteriol.">
        <title>Genome sequence of the human- and animal-pathogenic strain Nocardia cyriacigeorgica GUH-2.</title>
        <authorList>
            <person name="Zoropogui A."/>
            <person name="Pujic P."/>
            <person name="Normand P."/>
            <person name="Barbe V."/>
            <person name="Beaman B."/>
            <person name="Beaman L."/>
            <person name="Boiron P."/>
            <person name="Colinon C."/>
            <person name="Deredjian A."/>
            <person name="Graindorge A."/>
            <person name="Mangenot S."/>
            <person name="Nazaret S."/>
            <person name="Neto M."/>
            <person name="Petit S."/>
            <person name="Roche D."/>
            <person name="Vallenet D."/>
            <person name="Rodriguez-Nava V."/>
            <person name="Richard Y."/>
            <person name="Cournoyer B."/>
            <person name="Blaha D."/>
        </authorList>
    </citation>
    <scope>NUCLEOTIDE SEQUENCE [LARGE SCALE GENOMIC DNA]</scope>
    <source>
        <strain evidence="12 13">GUH-2</strain>
    </source>
</reference>
<dbReference type="GO" id="GO:0005829">
    <property type="term" value="C:cytosol"/>
    <property type="evidence" value="ECO:0007669"/>
    <property type="project" value="TreeGrafter"/>
</dbReference>
<evidence type="ECO:0000313" key="12">
    <source>
        <dbReference type="EMBL" id="CCF64980.1"/>
    </source>
</evidence>
<dbReference type="InterPro" id="IPR036249">
    <property type="entry name" value="Thioredoxin-like_sf"/>
</dbReference>
<dbReference type="AlphaFoldDB" id="H6RAG8"/>
<evidence type="ECO:0000259" key="11">
    <source>
        <dbReference type="PROSITE" id="PS51352"/>
    </source>
</evidence>
<dbReference type="PROSITE" id="PS51352">
    <property type="entry name" value="THIOREDOXIN_2"/>
    <property type="match status" value="1"/>
</dbReference>
<evidence type="ECO:0000256" key="1">
    <source>
        <dbReference type="ARBA" id="ARBA00003318"/>
    </source>
</evidence>
<name>H6RAG8_NOCCG</name>
<feature type="site" description="Contributes to redox potential value" evidence="9">
    <location>
        <position position="36"/>
    </location>
</feature>
<feature type="site" description="Contributes to redox potential value" evidence="9">
    <location>
        <position position="37"/>
    </location>
</feature>
<keyword evidence="4" id="KW-0249">Electron transport</keyword>
<evidence type="ECO:0000256" key="10">
    <source>
        <dbReference type="PIRSR" id="PIRSR000077-4"/>
    </source>
</evidence>
<keyword evidence="13" id="KW-1185">Reference proteome</keyword>
<dbReference type="NCBIfam" id="TIGR01068">
    <property type="entry name" value="thioredoxin"/>
    <property type="match status" value="1"/>
</dbReference>
<comment type="function">
    <text evidence="1">Participates in various redox reactions through the reversible oxidation of its active center dithiol to a disulfide and catalyzes dithiol-disulfide exchange reactions.</text>
</comment>
<dbReference type="PANTHER" id="PTHR45663">
    <property type="entry name" value="GEO12009P1"/>
    <property type="match status" value="1"/>
</dbReference>
<dbReference type="PIRSF" id="PIRSF000077">
    <property type="entry name" value="Thioredoxin"/>
    <property type="match status" value="1"/>
</dbReference>
<dbReference type="GO" id="GO:0015035">
    <property type="term" value="F:protein-disulfide reductase activity"/>
    <property type="evidence" value="ECO:0007669"/>
    <property type="project" value="UniProtKB-UniRule"/>
</dbReference>